<keyword evidence="3" id="KW-1185">Reference proteome</keyword>
<organism evidence="2 3">
    <name type="scientific">Cordylochernes scorpioides</name>
    <dbReference type="NCBI Taxonomy" id="51811"/>
    <lineage>
        <taxon>Eukaryota</taxon>
        <taxon>Metazoa</taxon>
        <taxon>Ecdysozoa</taxon>
        <taxon>Arthropoda</taxon>
        <taxon>Chelicerata</taxon>
        <taxon>Arachnida</taxon>
        <taxon>Pseudoscorpiones</taxon>
        <taxon>Cheliferoidea</taxon>
        <taxon>Chernetidae</taxon>
        <taxon>Cordylochernes</taxon>
    </lineage>
</organism>
<evidence type="ECO:0000313" key="3">
    <source>
        <dbReference type="Proteomes" id="UP001235939"/>
    </source>
</evidence>
<dbReference type="Proteomes" id="UP001235939">
    <property type="component" value="Chromosome 06"/>
</dbReference>
<name>A0ABY6KJ60_9ARAC</name>
<evidence type="ECO:0000313" key="2">
    <source>
        <dbReference type="EMBL" id="UYV68890.1"/>
    </source>
</evidence>
<dbReference type="EMBL" id="CP092868">
    <property type="protein sequence ID" value="UYV68890.1"/>
    <property type="molecule type" value="Genomic_DNA"/>
</dbReference>
<accession>A0ABY6KJ60</accession>
<gene>
    <name evidence="2" type="ORF">LAZ67_6001495</name>
</gene>
<proteinExistence type="predicted"/>
<reference evidence="2 3" key="1">
    <citation type="submission" date="2022-01" db="EMBL/GenBank/DDBJ databases">
        <title>A chromosomal length assembly of Cordylochernes scorpioides.</title>
        <authorList>
            <person name="Zeh D."/>
            <person name="Zeh J."/>
        </authorList>
    </citation>
    <scope>NUCLEOTIDE SEQUENCE [LARGE SCALE GENOMIC DNA]</scope>
    <source>
        <strain evidence="2">IN4F17</strain>
        <tissue evidence="2">Whole Body</tissue>
    </source>
</reference>
<protein>
    <submittedName>
        <fullName evidence="2">Uncharacterized protein</fullName>
    </submittedName>
</protein>
<feature type="compositionally biased region" description="Basic residues" evidence="1">
    <location>
        <begin position="186"/>
        <end position="197"/>
    </location>
</feature>
<feature type="region of interest" description="Disordered" evidence="1">
    <location>
        <begin position="178"/>
        <end position="197"/>
    </location>
</feature>
<sequence length="269" mass="30573">MTAFTLLFGEFYQLPLLGDVSVPPAGTPSPGNRQDFKLVKLVELPLQETDSHKACQPLRQLLLSPSFPAAHCRTPHQFRTAVHGSGLHLLCQVLNEMPRTRLSYQKREKLAQSLSAVFESQDLGDANKVELIRVILPDTTPFLDATDTLDIDLSRLTDERLQAIQELLQQVFYNLGERLPPSPGPHKTRGRPRGRHRVNHLKQKEKVKANMGVLRRQNQKFFSREQVVSLTGVHEEEDELVDVLGFEPVREDPNRFLVYRLNHSATTAY</sequence>
<evidence type="ECO:0000256" key="1">
    <source>
        <dbReference type="SAM" id="MobiDB-lite"/>
    </source>
</evidence>